<dbReference type="RefSeq" id="WP_181611624.1">
    <property type="nucleotide sequence ID" value="NZ_BAABAM010000003.1"/>
</dbReference>
<dbReference type="InterPro" id="IPR036249">
    <property type="entry name" value="Thioredoxin-like_sf"/>
</dbReference>
<gene>
    <name evidence="1" type="ORF">HNR30_004265</name>
</gene>
<reference evidence="1 2" key="1">
    <citation type="submission" date="2020-07" db="EMBL/GenBank/DDBJ databases">
        <title>Genomic Encyclopedia of Type Strains, Phase IV (KMG-IV): sequencing the most valuable type-strain genomes for metagenomic binning, comparative biology and taxonomic classification.</title>
        <authorList>
            <person name="Goeker M."/>
        </authorList>
    </citation>
    <scope>NUCLEOTIDE SEQUENCE [LARGE SCALE GENOMIC DNA]</scope>
    <source>
        <strain evidence="1 2">DSM 45533</strain>
    </source>
</reference>
<dbReference type="SUPFAM" id="SSF52833">
    <property type="entry name" value="Thioredoxin-like"/>
    <property type="match status" value="1"/>
</dbReference>
<organism evidence="1 2">
    <name type="scientific">Nonomuraea soli</name>
    <dbReference type="NCBI Taxonomy" id="1032476"/>
    <lineage>
        <taxon>Bacteria</taxon>
        <taxon>Bacillati</taxon>
        <taxon>Actinomycetota</taxon>
        <taxon>Actinomycetes</taxon>
        <taxon>Streptosporangiales</taxon>
        <taxon>Streptosporangiaceae</taxon>
        <taxon>Nonomuraea</taxon>
    </lineage>
</organism>
<dbReference type="EMBL" id="JACDUR010000004">
    <property type="protein sequence ID" value="MBA2892911.1"/>
    <property type="molecule type" value="Genomic_DNA"/>
</dbReference>
<name>A0A7W0CKK1_9ACTN</name>
<dbReference type="Proteomes" id="UP000530928">
    <property type="component" value="Unassembled WGS sequence"/>
</dbReference>
<protein>
    <submittedName>
        <fullName evidence="1">Thiol-disulfide isomerase/thioredoxin</fullName>
    </submittedName>
</protein>
<evidence type="ECO:0000313" key="1">
    <source>
        <dbReference type="EMBL" id="MBA2892911.1"/>
    </source>
</evidence>
<proteinExistence type="predicted"/>
<dbReference type="AlphaFoldDB" id="A0A7W0CKK1"/>
<sequence>MVYLVVVLTVLCLVNLLLTVGVVRRLREHTELLAEQAAAPPPPLRPGTRVPGYAELTGATEESVIGFLSPGCEPCRTLLPGFLERAGAARSSLAVVVGGADRAKEYTDRITGPVEVAVEEMGGPLTSAFQVTVFPTFFVVAPDGTVLGSGNGLTALERPAEAGARP</sequence>
<comment type="caution">
    <text evidence="1">The sequence shown here is derived from an EMBL/GenBank/DDBJ whole genome shotgun (WGS) entry which is preliminary data.</text>
</comment>
<accession>A0A7W0CKK1</accession>
<evidence type="ECO:0000313" key="2">
    <source>
        <dbReference type="Proteomes" id="UP000530928"/>
    </source>
</evidence>
<keyword evidence="2" id="KW-1185">Reference proteome</keyword>
<keyword evidence="1" id="KW-0413">Isomerase</keyword>
<dbReference type="GO" id="GO:0016853">
    <property type="term" value="F:isomerase activity"/>
    <property type="evidence" value="ECO:0007669"/>
    <property type="project" value="UniProtKB-KW"/>
</dbReference>
<dbReference type="Gene3D" id="3.40.30.10">
    <property type="entry name" value="Glutaredoxin"/>
    <property type="match status" value="1"/>
</dbReference>